<accession>A0AAW0FUM4</accession>
<gene>
    <name evidence="1" type="ORF">QCA50_012513</name>
</gene>
<dbReference type="AlphaFoldDB" id="A0AAW0FUM4"/>
<evidence type="ECO:0000313" key="2">
    <source>
        <dbReference type="Proteomes" id="UP001385951"/>
    </source>
</evidence>
<keyword evidence="2" id="KW-1185">Reference proteome</keyword>
<dbReference type="Proteomes" id="UP001385951">
    <property type="component" value="Unassembled WGS sequence"/>
</dbReference>
<dbReference type="EMBL" id="JASBNA010000025">
    <property type="protein sequence ID" value="KAK7684566.1"/>
    <property type="molecule type" value="Genomic_DNA"/>
</dbReference>
<organism evidence="1 2">
    <name type="scientific">Cerrena zonata</name>
    <dbReference type="NCBI Taxonomy" id="2478898"/>
    <lineage>
        <taxon>Eukaryota</taxon>
        <taxon>Fungi</taxon>
        <taxon>Dikarya</taxon>
        <taxon>Basidiomycota</taxon>
        <taxon>Agaricomycotina</taxon>
        <taxon>Agaricomycetes</taxon>
        <taxon>Polyporales</taxon>
        <taxon>Cerrenaceae</taxon>
        <taxon>Cerrena</taxon>
    </lineage>
</organism>
<name>A0AAW0FUM4_9APHY</name>
<comment type="caution">
    <text evidence="1">The sequence shown here is derived from an EMBL/GenBank/DDBJ whole genome shotgun (WGS) entry which is preliminary data.</text>
</comment>
<protein>
    <submittedName>
        <fullName evidence="1">Uncharacterized protein</fullName>
    </submittedName>
</protein>
<evidence type="ECO:0000313" key="1">
    <source>
        <dbReference type="EMBL" id="KAK7684566.1"/>
    </source>
</evidence>
<sequence length="135" mass="15336">MFGSVSVPIVLLRVQSHRIPYTGNMSLVDRAFVLGLISLLPVRANLSIARRNRRSIDIMPIYYPLRTPGQDCLYGISSFDTVHHSSKPIRLVHSTSTLHMDHIQRQLCLTYPDTILWISSMDILFPSSTLSPQHH</sequence>
<reference evidence="1 2" key="1">
    <citation type="submission" date="2022-09" db="EMBL/GenBank/DDBJ databases">
        <authorList>
            <person name="Palmer J.M."/>
        </authorList>
    </citation>
    <scope>NUCLEOTIDE SEQUENCE [LARGE SCALE GENOMIC DNA]</scope>
    <source>
        <strain evidence="1 2">DSM 7382</strain>
    </source>
</reference>
<proteinExistence type="predicted"/>